<feature type="non-terminal residue" evidence="2">
    <location>
        <position position="1"/>
    </location>
</feature>
<keyword evidence="3" id="KW-1185">Reference proteome</keyword>
<dbReference type="Proteomes" id="UP000534426">
    <property type="component" value="Unassembled WGS sequence"/>
</dbReference>
<comment type="caution">
    <text evidence="2">The sequence shown here is derived from an EMBL/GenBank/DDBJ whole genome shotgun (WGS) entry which is preliminary data.</text>
</comment>
<name>A0A7K4L4V8_9AVES</name>
<dbReference type="EMBL" id="VWPW01001602">
    <property type="protein sequence ID" value="NWI98968.1"/>
    <property type="molecule type" value="Genomic_DNA"/>
</dbReference>
<dbReference type="Pfam" id="PF14989">
    <property type="entry name" value="CCDC32"/>
    <property type="match status" value="1"/>
</dbReference>
<sequence length="179" mass="19863">MRMIESAEPVAAASGEALWVQICPRLPGAEHAAARDAFADSFSDSCAQTGGPADASAGGPSRGGLKPWAPLKDSQVYLASLERRLMTIKGLSQEVTSKDMLRTLSQARKECWDRFLQEKFESEFYVEEHEADESTLEHLKRWLQPDKVAISTEEVQCLIPPESELEKQETKEEPLAAEQ</sequence>
<feature type="region of interest" description="Disordered" evidence="1">
    <location>
        <begin position="42"/>
        <end position="67"/>
    </location>
</feature>
<protein>
    <submittedName>
        <fullName evidence="2">CCD32 protein</fullName>
    </submittedName>
</protein>
<organism evidence="2 3">
    <name type="scientific">Crypturellus undulatus</name>
    <dbReference type="NCBI Taxonomy" id="48396"/>
    <lineage>
        <taxon>Eukaryota</taxon>
        <taxon>Metazoa</taxon>
        <taxon>Chordata</taxon>
        <taxon>Craniata</taxon>
        <taxon>Vertebrata</taxon>
        <taxon>Euteleostomi</taxon>
        <taxon>Archelosauria</taxon>
        <taxon>Archosauria</taxon>
        <taxon>Dinosauria</taxon>
        <taxon>Saurischia</taxon>
        <taxon>Theropoda</taxon>
        <taxon>Coelurosauria</taxon>
        <taxon>Aves</taxon>
        <taxon>Palaeognathae</taxon>
        <taxon>Tinamiformes</taxon>
        <taxon>Tinamidae</taxon>
        <taxon>Crypturellus</taxon>
    </lineage>
</organism>
<evidence type="ECO:0000313" key="2">
    <source>
        <dbReference type="EMBL" id="NWI98968.1"/>
    </source>
</evidence>
<evidence type="ECO:0000256" key="1">
    <source>
        <dbReference type="SAM" id="MobiDB-lite"/>
    </source>
</evidence>
<evidence type="ECO:0000313" key="3">
    <source>
        <dbReference type="Proteomes" id="UP000534426"/>
    </source>
</evidence>
<dbReference type="PANTHER" id="PTHR31800">
    <property type="entry name" value="COILED-COIL DOMAIN-CONTAINING PROTEIN 32"/>
    <property type="match status" value="1"/>
</dbReference>
<reference evidence="2 3" key="1">
    <citation type="submission" date="2019-09" db="EMBL/GenBank/DDBJ databases">
        <title>Bird 10,000 Genomes (B10K) Project - Family phase.</title>
        <authorList>
            <person name="Zhang G."/>
        </authorList>
    </citation>
    <scope>NUCLEOTIDE SEQUENCE [LARGE SCALE GENOMIC DNA]</scope>
    <source>
        <strain evidence="2">B10K-MSB-37135</strain>
        <tissue evidence="2">Heart</tissue>
    </source>
</reference>
<feature type="compositionally biased region" description="Low complexity" evidence="1">
    <location>
        <begin position="42"/>
        <end position="59"/>
    </location>
</feature>
<dbReference type="PANTHER" id="PTHR31800:SF1">
    <property type="entry name" value="COILED-COIL DOMAIN-CONTAINING PROTEIN 32"/>
    <property type="match status" value="1"/>
</dbReference>
<dbReference type="InterPro" id="IPR028039">
    <property type="entry name" value="CCDC32"/>
</dbReference>
<accession>A0A7K4L4V8</accession>
<feature type="region of interest" description="Disordered" evidence="1">
    <location>
        <begin position="159"/>
        <end position="179"/>
    </location>
</feature>
<feature type="non-terminal residue" evidence="2">
    <location>
        <position position="179"/>
    </location>
</feature>
<proteinExistence type="predicted"/>
<feature type="compositionally biased region" description="Basic and acidic residues" evidence="1">
    <location>
        <begin position="164"/>
        <end position="179"/>
    </location>
</feature>
<dbReference type="GO" id="GO:0044782">
    <property type="term" value="P:cilium organization"/>
    <property type="evidence" value="ECO:0007669"/>
    <property type="project" value="TreeGrafter"/>
</dbReference>
<dbReference type="AlphaFoldDB" id="A0A7K4L4V8"/>
<gene>
    <name evidence="2" type="primary">Ccdc32</name>
    <name evidence="2" type="ORF">CRYUND_R08037</name>
</gene>